<dbReference type="SUPFAM" id="SSF52467">
    <property type="entry name" value="DHS-like NAD/FAD-binding domain"/>
    <property type="match status" value="1"/>
</dbReference>
<gene>
    <name evidence="7" type="ORF">FBZ89_12047</name>
</gene>
<evidence type="ECO:0000313" key="7">
    <source>
        <dbReference type="EMBL" id="TWB13707.1"/>
    </source>
</evidence>
<dbReference type="CDD" id="cd07035">
    <property type="entry name" value="TPP_PYR_POX_like"/>
    <property type="match status" value="1"/>
</dbReference>
<evidence type="ECO:0000313" key="8">
    <source>
        <dbReference type="Proteomes" id="UP000319859"/>
    </source>
</evidence>
<organism evidence="7 8">
    <name type="scientific">Nitrospirillum amazonense</name>
    <dbReference type="NCBI Taxonomy" id="28077"/>
    <lineage>
        <taxon>Bacteria</taxon>
        <taxon>Pseudomonadati</taxon>
        <taxon>Pseudomonadota</taxon>
        <taxon>Alphaproteobacteria</taxon>
        <taxon>Rhodospirillales</taxon>
        <taxon>Azospirillaceae</taxon>
        <taxon>Nitrospirillum</taxon>
    </lineage>
</organism>
<comment type="caution">
    <text evidence="7">The sequence shown here is derived from an EMBL/GenBank/DDBJ whole genome shotgun (WGS) entry which is preliminary data.</text>
</comment>
<dbReference type="GO" id="GO:0009099">
    <property type="term" value="P:L-valine biosynthetic process"/>
    <property type="evidence" value="ECO:0007669"/>
    <property type="project" value="TreeGrafter"/>
</dbReference>
<evidence type="ECO:0000256" key="2">
    <source>
        <dbReference type="ARBA" id="ARBA00023052"/>
    </source>
</evidence>
<dbReference type="InterPro" id="IPR045229">
    <property type="entry name" value="TPP_enz"/>
</dbReference>
<dbReference type="Gene3D" id="3.40.50.970">
    <property type="match status" value="2"/>
</dbReference>
<dbReference type="GO" id="GO:0003984">
    <property type="term" value="F:acetolactate synthase activity"/>
    <property type="evidence" value="ECO:0007669"/>
    <property type="project" value="TreeGrafter"/>
</dbReference>
<dbReference type="NCBIfam" id="TIGR04377">
    <property type="entry name" value="myo_inos_iolD"/>
    <property type="match status" value="1"/>
</dbReference>
<dbReference type="GO" id="GO:0009097">
    <property type="term" value="P:isoleucine biosynthetic process"/>
    <property type="evidence" value="ECO:0007669"/>
    <property type="project" value="TreeGrafter"/>
</dbReference>
<dbReference type="GO" id="GO:0016823">
    <property type="term" value="F:hydrolase activity, acting on acid carbon-carbon bonds, in ketonic substances"/>
    <property type="evidence" value="ECO:0007669"/>
    <property type="project" value="InterPro"/>
</dbReference>
<dbReference type="PANTHER" id="PTHR18968:SF9">
    <property type="entry name" value="3D-(3,5_4)-TRIHYDROXYCYCLOHEXANE-1,2-DIONE HYDROLASE"/>
    <property type="match status" value="1"/>
</dbReference>
<dbReference type="AlphaFoldDB" id="A0A560EWG3"/>
<dbReference type="InterPro" id="IPR012001">
    <property type="entry name" value="Thiamin_PyroP_enz_TPP-bd_dom"/>
</dbReference>
<dbReference type="Pfam" id="PF02775">
    <property type="entry name" value="TPP_enzyme_C"/>
    <property type="match status" value="1"/>
</dbReference>
<dbReference type="InterPro" id="IPR011766">
    <property type="entry name" value="TPP_enzyme_TPP-bd"/>
</dbReference>
<evidence type="ECO:0000256" key="3">
    <source>
        <dbReference type="RuleBase" id="RU362132"/>
    </source>
</evidence>
<dbReference type="GO" id="GO:0000287">
    <property type="term" value="F:magnesium ion binding"/>
    <property type="evidence" value="ECO:0007669"/>
    <property type="project" value="InterPro"/>
</dbReference>
<dbReference type="EMBL" id="VITN01000020">
    <property type="protein sequence ID" value="TWB13707.1"/>
    <property type="molecule type" value="Genomic_DNA"/>
</dbReference>
<dbReference type="Pfam" id="PF00205">
    <property type="entry name" value="TPP_enzyme_M"/>
    <property type="match status" value="1"/>
</dbReference>
<evidence type="ECO:0000259" key="4">
    <source>
        <dbReference type="Pfam" id="PF00205"/>
    </source>
</evidence>
<name>A0A560EWG3_9PROT</name>
<sequence length="618" mass="64774">MTTGILRLTAAQATVRYLAAQRVEGADGQAVPYFAGCWAIFGHGNVAGLGEALQASQDTLPTYRAHNEQAMAHAAIAFAKQARRRRAMVCTTSIGPGATNMVTAAALAHVNRLPVLFLPGDVYAGRRPDPVLQQIEDFGDGTVSANDCFRPVSRYFDRLTRPEQILDALPKAMAVLTDPAACGPVTLAFCQDVQAEAWNYPEDFFVPRLWRFRRPPADPFDLADLVVRIRAARRPLIIAGGGVLYAGAETLLADLAAATGIPVAETQAGKGALPWDHPSNLGAVGVTGTGVANAAAAEADLIIGIGTRLQDFTTGSRALFRGAARTLVQVNVSAHDAAKQGAVGVVGDASAVLAALAPLLAGWRVPADWTQVLAAPALAWDQAWEAAMAAPKGDAMALPTDAQVLGAVWRQTAEDAVVVCAAGGLPGELHKLWRVRRPGGYHVEYGYSCMGYEIAGGLGVKMAEPGRDVHVVVGDGSYLMMNSEIATVAMLGLKLTIIVLDNRGYGCINRLQRATGGAPFNNLLADARHATLPAIDFAAHAASLGATARKVADIVGLEAALAEARSGTGVHVIVIDTDPAVSTAAGGAWWDVAVPQVSDRAAVRQARAAYDEKTKDQR</sequence>
<feature type="domain" description="Thiamine pyrophosphate enzyme central" evidence="4">
    <location>
        <begin position="223"/>
        <end position="356"/>
    </location>
</feature>
<dbReference type="SUPFAM" id="SSF52518">
    <property type="entry name" value="Thiamin diphosphate-binding fold (THDP-binding)"/>
    <property type="match status" value="2"/>
</dbReference>
<dbReference type="GO" id="GO:0005948">
    <property type="term" value="C:acetolactate synthase complex"/>
    <property type="evidence" value="ECO:0007669"/>
    <property type="project" value="TreeGrafter"/>
</dbReference>
<proteinExistence type="inferred from homology"/>
<evidence type="ECO:0000259" key="6">
    <source>
        <dbReference type="Pfam" id="PF02776"/>
    </source>
</evidence>
<dbReference type="GO" id="GO:0050660">
    <property type="term" value="F:flavin adenine dinucleotide binding"/>
    <property type="evidence" value="ECO:0007669"/>
    <property type="project" value="TreeGrafter"/>
</dbReference>
<keyword evidence="2 3" id="KW-0786">Thiamine pyrophosphate</keyword>
<reference evidence="7 8" key="1">
    <citation type="submission" date="2019-06" db="EMBL/GenBank/DDBJ databases">
        <title>Genomic Encyclopedia of Type Strains, Phase IV (KMG-V): Genome sequencing to study the core and pangenomes of soil and plant-associated prokaryotes.</title>
        <authorList>
            <person name="Whitman W."/>
        </authorList>
    </citation>
    <scope>NUCLEOTIDE SEQUENCE [LARGE SCALE GENOMIC DNA]</scope>
    <source>
        <strain evidence="7 8">BR 11880</strain>
    </source>
</reference>
<dbReference type="InterPro" id="IPR030817">
    <property type="entry name" value="Myo_inos_IolD"/>
</dbReference>
<protein>
    <submittedName>
        <fullName evidence="7">3D-(3,5/4)-trihydroxycyclohexane-1,2-dione hydrolase</fullName>
    </submittedName>
</protein>
<dbReference type="InterPro" id="IPR029035">
    <property type="entry name" value="DHS-like_NAD/FAD-binding_dom"/>
</dbReference>
<dbReference type="Gene3D" id="3.40.50.1220">
    <property type="entry name" value="TPP-binding domain"/>
    <property type="match status" value="1"/>
</dbReference>
<dbReference type="Proteomes" id="UP000319859">
    <property type="component" value="Unassembled WGS sequence"/>
</dbReference>
<feature type="domain" description="Thiamine pyrophosphate enzyme N-terminal TPP-binding" evidence="6">
    <location>
        <begin position="47"/>
        <end position="133"/>
    </location>
</feature>
<dbReference type="Pfam" id="PF02776">
    <property type="entry name" value="TPP_enzyme_N"/>
    <property type="match status" value="1"/>
</dbReference>
<evidence type="ECO:0000256" key="1">
    <source>
        <dbReference type="ARBA" id="ARBA00007812"/>
    </source>
</evidence>
<dbReference type="InterPro" id="IPR012000">
    <property type="entry name" value="Thiamin_PyroP_enz_cen_dom"/>
</dbReference>
<dbReference type="RefSeq" id="WP_246172519.1">
    <property type="nucleotide sequence ID" value="NZ_VITN01000020.1"/>
</dbReference>
<accession>A0A560EWG3</accession>
<dbReference type="GO" id="GO:0019310">
    <property type="term" value="P:inositol catabolic process"/>
    <property type="evidence" value="ECO:0007669"/>
    <property type="project" value="InterPro"/>
</dbReference>
<keyword evidence="7" id="KW-0378">Hydrolase</keyword>
<dbReference type="GO" id="GO:0030976">
    <property type="term" value="F:thiamine pyrophosphate binding"/>
    <property type="evidence" value="ECO:0007669"/>
    <property type="project" value="InterPro"/>
</dbReference>
<dbReference type="InterPro" id="IPR029061">
    <property type="entry name" value="THDP-binding"/>
</dbReference>
<comment type="similarity">
    <text evidence="1 3">Belongs to the TPP enzyme family.</text>
</comment>
<dbReference type="PANTHER" id="PTHR18968">
    <property type="entry name" value="THIAMINE PYROPHOSPHATE ENZYMES"/>
    <property type="match status" value="1"/>
</dbReference>
<evidence type="ECO:0000259" key="5">
    <source>
        <dbReference type="Pfam" id="PF02775"/>
    </source>
</evidence>
<feature type="domain" description="Thiamine pyrophosphate enzyme TPP-binding" evidence="5">
    <location>
        <begin position="423"/>
        <end position="575"/>
    </location>
</feature>